<keyword evidence="7" id="KW-1185">Reference proteome</keyword>
<dbReference type="Proteomes" id="UP001228049">
    <property type="component" value="Unassembled WGS sequence"/>
</dbReference>
<dbReference type="AlphaFoldDB" id="A0AAD9CKR6"/>
<dbReference type="CDD" id="cd03162">
    <property type="entry name" value="peripherin_like_LEL"/>
    <property type="match status" value="1"/>
</dbReference>
<name>A0AAD9CKR6_DISEL</name>
<evidence type="ECO:0000313" key="6">
    <source>
        <dbReference type="EMBL" id="KAK1904285.1"/>
    </source>
</evidence>
<feature type="transmembrane region" description="Helical" evidence="5">
    <location>
        <begin position="233"/>
        <end position="254"/>
    </location>
</feature>
<dbReference type="GO" id="GO:0007601">
    <property type="term" value="P:visual perception"/>
    <property type="evidence" value="ECO:0007669"/>
    <property type="project" value="InterPro"/>
</dbReference>
<keyword evidence="3 5" id="KW-1133">Transmembrane helix</keyword>
<sequence length="269" mass="30104">MPFMPVKFNLQKRVKLAQGLWMIYWLSVIVGILIFSLGLFFKVELRKRSEMMDNNESHLVPNLLILVGLLAGGVSAFGGKVCHDSLDPVKFAKWKPMLKPYLLLCCGFNVLMLFTALLCFLMQFAVYLTLAEGLKNSIKSSSAAAGTTTSGTGFEVQWISNRYLDMSNDLVKDRVLSNVEGKYLMDSVPFSCCNPGSPRPCIQHHLTNNTAHYDYDHRIEELNIWSRGCREALFAYFSSMMNSIGVLILFTIMLEVSPAHSTCSQSASS</sequence>
<organism evidence="6 7">
    <name type="scientific">Dissostichus eleginoides</name>
    <name type="common">Patagonian toothfish</name>
    <name type="synonym">Dissostichus amissus</name>
    <dbReference type="NCBI Taxonomy" id="100907"/>
    <lineage>
        <taxon>Eukaryota</taxon>
        <taxon>Metazoa</taxon>
        <taxon>Chordata</taxon>
        <taxon>Craniata</taxon>
        <taxon>Vertebrata</taxon>
        <taxon>Euteleostomi</taxon>
        <taxon>Actinopterygii</taxon>
        <taxon>Neopterygii</taxon>
        <taxon>Teleostei</taxon>
        <taxon>Neoteleostei</taxon>
        <taxon>Acanthomorphata</taxon>
        <taxon>Eupercaria</taxon>
        <taxon>Perciformes</taxon>
        <taxon>Notothenioidei</taxon>
        <taxon>Nototheniidae</taxon>
        <taxon>Dissostichus</taxon>
    </lineage>
</organism>
<accession>A0AAD9CKR6</accession>
<dbReference type="InterPro" id="IPR000830">
    <property type="entry name" value="Peripherin/rom-1"/>
</dbReference>
<evidence type="ECO:0000256" key="3">
    <source>
        <dbReference type="ARBA" id="ARBA00022989"/>
    </source>
</evidence>
<keyword evidence="4 5" id="KW-0472">Membrane</keyword>
<dbReference type="InterPro" id="IPR042026">
    <property type="entry name" value="Peripherin_LEL"/>
</dbReference>
<evidence type="ECO:0000256" key="5">
    <source>
        <dbReference type="SAM" id="Phobius"/>
    </source>
</evidence>
<dbReference type="EMBL" id="JASDAP010000004">
    <property type="protein sequence ID" value="KAK1904285.1"/>
    <property type="molecule type" value="Genomic_DNA"/>
</dbReference>
<reference evidence="6" key="1">
    <citation type="submission" date="2023-04" db="EMBL/GenBank/DDBJ databases">
        <title>Chromosome-level genome of Chaenocephalus aceratus.</title>
        <authorList>
            <person name="Park H."/>
        </authorList>
    </citation>
    <scope>NUCLEOTIDE SEQUENCE</scope>
    <source>
        <strain evidence="6">DE</strain>
        <tissue evidence="6">Muscle</tissue>
    </source>
</reference>
<proteinExistence type="predicted"/>
<feature type="transmembrane region" description="Helical" evidence="5">
    <location>
        <begin position="101"/>
        <end position="130"/>
    </location>
</feature>
<dbReference type="PROSITE" id="PS00930">
    <property type="entry name" value="RDS_ROM1"/>
    <property type="match status" value="1"/>
</dbReference>
<comment type="caution">
    <text evidence="6">The sequence shown here is derived from an EMBL/GenBank/DDBJ whole genome shotgun (WGS) entry which is preliminary data.</text>
</comment>
<gene>
    <name evidence="6" type="ORF">KUDE01_011468</name>
</gene>
<keyword evidence="2 5" id="KW-0812">Transmembrane</keyword>
<feature type="transmembrane region" description="Helical" evidence="5">
    <location>
        <begin position="62"/>
        <end position="81"/>
    </location>
</feature>
<protein>
    <submittedName>
        <fullName evidence="6">Peripherin-2</fullName>
    </submittedName>
</protein>
<feature type="transmembrane region" description="Helical" evidence="5">
    <location>
        <begin position="20"/>
        <end position="41"/>
    </location>
</feature>
<comment type="subcellular location">
    <subcellularLocation>
        <location evidence="1">Membrane</location>
        <topology evidence="1">Multi-pass membrane protein</topology>
    </subcellularLocation>
</comment>
<dbReference type="GO" id="GO:0016020">
    <property type="term" value="C:membrane"/>
    <property type="evidence" value="ECO:0007669"/>
    <property type="project" value="UniProtKB-SubCell"/>
</dbReference>
<dbReference type="InterPro" id="IPR018498">
    <property type="entry name" value="Peripherin/rom-1_CS"/>
</dbReference>
<dbReference type="InterPro" id="IPR018499">
    <property type="entry name" value="Tetraspanin/Peripherin"/>
</dbReference>
<evidence type="ECO:0000256" key="4">
    <source>
        <dbReference type="ARBA" id="ARBA00023136"/>
    </source>
</evidence>
<dbReference type="Pfam" id="PF00335">
    <property type="entry name" value="Tetraspanin"/>
    <property type="match status" value="1"/>
</dbReference>
<evidence type="ECO:0000313" key="7">
    <source>
        <dbReference type="Proteomes" id="UP001228049"/>
    </source>
</evidence>
<evidence type="ECO:0000256" key="2">
    <source>
        <dbReference type="ARBA" id="ARBA00022692"/>
    </source>
</evidence>
<dbReference type="PRINTS" id="PR00218">
    <property type="entry name" value="PERIPHERNRDS"/>
</dbReference>
<evidence type="ECO:0000256" key="1">
    <source>
        <dbReference type="ARBA" id="ARBA00004141"/>
    </source>
</evidence>